<protein>
    <recommendedName>
        <fullName evidence="7">RRM domain-containing protein</fullName>
    </recommendedName>
</protein>
<feature type="compositionally biased region" description="Low complexity" evidence="6">
    <location>
        <begin position="184"/>
        <end position="194"/>
    </location>
</feature>
<feature type="compositionally biased region" description="Basic and acidic residues" evidence="6">
    <location>
        <begin position="1029"/>
        <end position="1042"/>
    </location>
</feature>
<evidence type="ECO:0000256" key="6">
    <source>
        <dbReference type="SAM" id="MobiDB-lite"/>
    </source>
</evidence>
<dbReference type="PANTHER" id="PTHR48039">
    <property type="entry name" value="RNA-BINDING MOTIF PROTEIN 14B"/>
    <property type="match status" value="1"/>
</dbReference>
<dbReference type="Proteomes" id="UP000664859">
    <property type="component" value="Unassembled WGS sequence"/>
</dbReference>
<keyword evidence="3 5" id="KW-0694">RNA-binding</keyword>
<dbReference type="EMBL" id="JAFCMP010000112">
    <property type="protein sequence ID" value="KAG5186528.1"/>
    <property type="molecule type" value="Genomic_DNA"/>
</dbReference>
<feature type="compositionally biased region" description="Acidic residues" evidence="6">
    <location>
        <begin position="544"/>
        <end position="559"/>
    </location>
</feature>
<reference evidence="8" key="1">
    <citation type="submission" date="2021-02" db="EMBL/GenBank/DDBJ databases">
        <title>First Annotated Genome of the Yellow-green Alga Tribonema minus.</title>
        <authorList>
            <person name="Mahan K.M."/>
        </authorList>
    </citation>
    <scope>NUCLEOTIDE SEQUENCE</scope>
    <source>
        <strain evidence="8">UTEX B ZZ1240</strain>
    </source>
</reference>
<dbReference type="AlphaFoldDB" id="A0A835ZCM5"/>
<feature type="compositionally biased region" description="Acidic residues" evidence="6">
    <location>
        <begin position="511"/>
        <end position="532"/>
    </location>
</feature>
<evidence type="ECO:0000259" key="7">
    <source>
        <dbReference type="PROSITE" id="PS50102"/>
    </source>
</evidence>
<evidence type="ECO:0000256" key="2">
    <source>
        <dbReference type="ARBA" id="ARBA00022737"/>
    </source>
</evidence>
<feature type="compositionally biased region" description="Low complexity" evidence="6">
    <location>
        <begin position="125"/>
        <end position="144"/>
    </location>
</feature>
<evidence type="ECO:0000313" key="9">
    <source>
        <dbReference type="Proteomes" id="UP000664859"/>
    </source>
</evidence>
<dbReference type="Gene3D" id="3.30.70.330">
    <property type="match status" value="5"/>
</dbReference>
<feature type="compositionally biased region" description="Basic residues" evidence="6">
    <location>
        <begin position="935"/>
        <end position="947"/>
    </location>
</feature>
<gene>
    <name evidence="8" type="ORF">JKP88DRAFT_346539</name>
</gene>
<dbReference type="CDD" id="cd12415">
    <property type="entry name" value="RRM3_RBM28_like"/>
    <property type="match status" value="1"/>
</dbReference>
<evidence type="ECO:0000256" key="3">
    <source>
        <dbReference type="ARBA" id="ARBA00022884"/>
    </source>
</evidence>
<feature type="region of interest" description="Disordered" evidence="6">
    <location>
        <begin position="487"/>
        <end position="574"/>
    </location>
</feature>
<feature type="domain" description="RRM" evidence="7">
    <location>
        <begin position="374"/>
        <end position="468"/>
    </location>
</feature>
<keyword evidence="4" id="KW-0539">Nucleus</keyword>
<feature type="compositionally biased region" description="Low complexity" evidence="6">
    <location>
        <begin position="205"/>
        <end position="214"/>
    </location>
</feature>
<evidence type="ECO:0000256" key="4">
    <source>
        <dbReference type="ARBA" id="ARBA00023242"/>
    </source>
</evidence>
<dbReference type="GO" id="GO:0005730">
    <property type="term" value="C:nucleolus"/>
    <property type="evidence" value="ECO:0007669"/>
    <property type="project" value="TreeGrafter"/>
</dbReference>
<dbReference type="OrthoDB" id="272703at2759"/>
<dbReference type="SMART" id="SM00360">
    <property type="entry name" value="RRM"/>
    <property type="match status" value="5"/>
</dbReference>
<dbReference type="InterPro" id="IPR051945">
    <property type="entry name" value="RRM_MRD1_RNA_proc_ribogen"/>
</dbReference>
<feature type="compositionally biased region" description="Low complexity" evidence="6">
    <location>
        <begin position="961"/>
        <end position="980"/>
    </location>
</feature>
<feature type="region of interest" description="Disordered" evidence="6">
    <location>
        <begin position="113"/>
        <end position="227"/>
    </location>
</feature>
<dbReference type="Pfam" id="PF00076">
    <property type="entry name" value="RRM_1"/>
    <property type="match status" value="2"/>
</dbReference>
<proteinExistence type="predicted"/>
<feature type="domain" description="RRM" evidence="7">
    <location>
        <begin position="575"/>
        <end position="670"/>
    </location>
</feature>
<evidence type="ECO:0000313" key="8">
    <source>
        <dbReference type="EMBL" id="KAG5186528.1"/>
    </source>
</evidence>
<comment type="subcellular location">
    <subcellularLocation>
        <location evidence="1">Nucleus</location>
    </subcellularLocation>
</comment>
<feature type="domain" description="RRM" evidence="7">
    <location>
        <begin position="29"/>
        <end position="109"/>
    </location>
</feature>
<evidence type="ECO:0000256" key="1">
    <source>
        <dbReference type="ARBA" id="ARBA00004123"/>
    </source>
</evidence>
<accession>A0A835ZCM5</accession>
<dbReference type="InterPro" id="IPR035979">
    <property type="entry name" value="RBD_domain_sf"/>
</dbReference>
<dbReference type="PROSITE" id="PS50102">
    <property type="entry name" value="RRM"/>
    <property type="match status" value="3"/>
</dbReference>
<feature type="region of interest" description="Disordered" evidence="6">
    <location>
        <begin position="895"/>
        <end position="1078"/>
    </location>
</feature>
<dbReference type="InterPro" id="IPR012677">
    <property type="entry name" value="Nucleotide-bd_a/b_plait_sf"/>
</dbReference>
<dbReference type="InterPro" id="IPR000504">
    <property type="entry name" value="RRM_dom"/>
</dbReference>
<dbReference type="SUPFAM" id="SSF54928">
    <property type="entry name" value="RNA-binding domain, RBD"/>
    <property type="match status" value="2"/>
</dbReference>
<feature type="compositionally biased region" description="Basic and acidic residues" evidence="6">
    <location>
        <begin position="1066"/>
        <end position="1078"/>
    </location>
</feature>
<comment type="caution">
    <text evidence="8">The sequence shown here is derived from an EMBL/GenBank/DDBJ whole genome shotgun (WGS) entry which is preliminary data.</text>
</comment>
<feature type="compositionally biased region" description="Basic and acidic residues" evidence="6">
    <location>
        <begin position="895"/>
        <end position="909"/>
    </location>
</feature>
<dbReference type="GO" id="GO:0003729">
    <property type="term" value="F:mRNA binding"/>
    <property type="evidence" value="ECO:0007669"/>
    <property type="project" value="TreeGrafter"/>
</dbReference>
<name>A0A835ZCM5_9STRA</name>
<feature type="compositionally biased region" description="Basic and acidic residues" evidence="6">
    <location>
        <begin position="996"/>
        <end position="1005"/>
    </location>
</feature>
<dbReference type="PANTHER" id="PTHR48039:SF5">
    <property type="entry name" value="RNA-BINDING PROTEIN 28"/>
    <property type="match status" value="1"/>
</dbReference>
<organism evidence="8 9">
    <name type="scientific">Tribonema minus</name>
    <dbReference type="NCBI Taxonomy" id="303371"/>
    <lineage>
        <taxon>Eukaryota</taxon>
        <taxon>Sar</taxon>
        <taxon>Stramenopiles</taxon>
        <taxon>Ochrophyta</taxon>
        <taxon>PX clade</taxon>
        <taxon>Xanthophyceae</taxon>
        <taxon>Tribonematales</taxon>
        <taxon>Tribonemataceae</taxon>
        <taxon>Tribonema</taxon>
    </lineage>
</organism>
<keyword evidence="2" id="KW-0677">Repeat</keyword>
<evidence type="ECO:0000256" key="5">
    <source>
        <dbReference type="PROSITE-ProRule" id="PRU00176"/>
    </source>
</evidence>
<keyword evidence="9" id="KW-1185">Reference proteome</keyword>
<sequence length="1078" mass="112582">MVGHPTHPKRPPPAAKAAAAASAEQQNLSQVFVRNLPETFLEPDIETLFGEHGPIKRIDLIKSMHDGAKLSKGFGFVRFALQADAAAAAAALNGRQVQGKAISVEIAMKKGAKREQKAAARKPSAPTGDAAEATTAPAPAAKALSSKRKRADAGEDNAEAATQQVKHTAGDAATEAAPKRKKVPAAAPAAPAPVDGSASSEQKDASPSAAAKKAAPPPPRKKGPAAAAAAAAAAAMAARPDATPAPEAQRTVFIFGIAPNLTKNALRKRVRKVAAVESVEIAPHASAAAAAAGDAAAAAAAAPLPRGGVARVVCVDASGVRALLSSKLDGHVFHDSRVSVRRAVEVPTHAHLPGGGGGGGGDDAARASRILKRHRLIVRNLPWAAAEADVEAAFAPFGPLAEVHIPRVDVSFARKVRATGAEETVTKSKSRGFAFVQFLCARDAATVVREHGVMKICDRDVAVDYALAKKRFEETLAGQALNRTTDADAAAAESGDGDNDSDGAAAAADGGGDDSDAGGTDAEQDEDEDGDGGSDAGGSSAQDEGGEEKGEEGEAEAEEEKPRRAPPRPDVGQGRTVFVRNVGFDATEDALRECFEDFGDVRLALLVKDKGTGMPRGTAFVKFTTREAADKCLAVAEGLEDGAEPINDILSGGNSIYLGGRALHVMRAVERDEAQRLGGKGPDGQSAKKDKRNLYLANEGLLIATEEAARETPKADMDKRAAARADKKQKLKNPLFFISPLRLSVRNLSRAVTDAALRKLAADAARAGLEQRRASAKDMRRQLEASGEDHATITPDRLKIPPVSQASVVRARVIRETERVGSSAAPPGGDLSALPSKGYGFMEFKHHGHALAALRTLNNNPAYSHHAHGGKMEKGEKPRLIVEFAVENHAKLKVQETRKAKQETRKRELATLGLRPDGTAMLSKGADAGGDAKKLSRGQRQRDRKRQLREQNGGVAPPPQQAQSSEQGGEEAPPLAAPGASRKRQRDAAAAAADPELSRMLKGHDGSVVSSPKRRKQRTPKGDLGTLDGDDRHGLQLEDEHWRRRGRGAARGAAAAAGGGGGGADGDAKPAHEPRWFE</sequence>